<comment type="caution">
    <text evidence="1">The sequence shown here is derived from an EMBL/GenBank/DDBJ whole genome shotgun (WGS) entry which is preliminary data.</text>
</comment>
<dbReference type="SFLD" id="SFLDS00033">
    <property type="entry name" value="Radical_SAM_Phosphonate_Metabo"/>
    <property type="match status" value="1"/>
</dbReference>
<keyword evidence="2" id="KW-1185">Reference proteome</keyword>
<dbReference type="Pfam" id="PF06007">
    <property type="entry name" value="PhnJ"/>
    <property type="match status" value="1"/>
</dbReference>
<dbReference type="InterPro" id="IPR010306">
    <property type="entry name" value="PhnJ"/>
</dbReference>
<name>A0ABR8XCL9_9BACL</name>
<proteinExistence type="predicted"/>
<reference evidence="1 2" key="1">
    <citation type="submission" date="2020-08" db="EMBL/GenBank/DDBJ databases">
        <title>A Genomic Blueprint of the Chicken Gut Microbiome.</title>
        <authorList>
            <person name="Gilroy R."/>
            <person name="Ravi A."/>
            <person name="Getino M."/>
            <person name="Pursley I."/>
            <person name="Horton D.L."/>
            <person name="Alikhan N.-F."/>
            <person name="Baker D."/>
            <person name="Gharbi K."/>
            <person name="Hall N."/>
            <person name="Watson M."/>
            <person name="Adriaenssens E.M."/>
            <person name="Foster-Nyarko E."/>
            <person name="Jarju S."/>
            <person name="Secka A."/>
            <person name="Antonio M."/>
            <person name="Oren A."/>
            <person name="Chaudhuri R."/>
            <person name="La Ragione R.M."/>
            <person name="Hildebrand F."/>
            <person name="Pallen M.J."/>
        </authorList>
    </citation>
    <scope>NUCLEOTIDE SEQUENCE [LARGE SCALE GENOMIC DNA]</scope>
    <source>
        <strain evidence="1 2">Re31</strain>
    </source>
</reference>
<gene>
    <name evidence="1" type="ORF">H9636_09920</name>
</gene>
<protein>
    <submittedName>
        <fullName evidence="1">Alpha-D-ribose 1-methylphosphonate 5-phosphate C-P-lyase PhnJ</fullName>
    </submittedName>
</protein>
<accession>A0ABR8XCL9</accession>
<evidence type="ECO:0000313" key="2">
    <source>
        <dbReference type="Proteomes" id="UP000640930"/>
    </source>
</evidence>
<dbReference type="PIRSF" id="PIRSF011468">
    <property type="entry name" value="PhnJ"/>
    <property type="match status" value="1"/>
</dbReference>
<dbReference type="Proteomes" id="UP000640930">
    <property type="component" value="Unassembled WGS sequence"/>
</dbReference>
<dbReference type="EMBL" id="JACSQA010000013">
    <property type="protein sequence ID" value="MBD8026970.1"/>
    <property type="molecule type" value="Genomic_DNA"/>
</dbReference>
<evidence type="ECO:0000313" key="1">
    <source>
        <dbReference type="EMBL" id="MBD8026970.1"/>
    </source>
</evidence>
<sequence length="286" mass="32559">MSRMSKFPFAFLDEQSKKEIRRAVLKGVAIPGYQVPFASREMPIGRGWGTGGLQITLALVGQRDVLKVIDQGSDESVNAVNIKKLVQGTTGIETTIHTKEATLIQSRHRIPEVPLRSDQIMILQVPEPEPLRSVERSEFKTKQLHAEREYSGAWLLLFEQIMRYNQTSQGADYPVLVHDRYVMNPSPIPRFDNPKIHNSDALILFGAGREKKIYAVPPYTKVESLAFDDYPFEIEKFEGKACKVTGLTDVFLDELTDEQTGETYYLCNDTSFMQEYLEKRGTVHVR</sequence>
<organism evidence="1 2">
    <name type="scientific">Ureibacillus galli</name>
    <dbReference type="NCBI Taxonomy" id="2762222"/>
    <lineage>
        <taxon>Bacteria</taxon>
        <taxon>Bacillati</taxon>
        <taxon>Bacillota</taxon>
        <taxon>Bacilli</taxon>
        <taxon>Bacillales</taxon>
        <taxon>Caryophanaceae</taxon>
        <taxon>Ureibacillus</taxon>
    </lineage>
</organism>